<dbReference type="SUPFAM" id="SSF51395">
    <property type="entry name" value="FMN-linked oxidoreductases"/>
    <property type="match status" value="1"/>
</dbReference>
<evidence type="ECO:0000313" key="14">
    <source>
        <dbReference type="Proteomes" id="UP000033558"/>
    </source>
</evidence>
<dbReference type="GO" id="GO:0010181">
    <property type="term" value="F:FMN binding"/>
    <property type="evidence" value="ECO:0007669"/>
    <property type="project" value="UniProtKB-UniRule"/>
</dbReference>
<proteinExistence type="inferred from homology"/>
<dbReference type="Proteomes" id="UP000033558">
    <property type="component" value="Unassembled WGS sequence"/>
</dbReference>
<reference evidence="13 14" key="1">
    <citation type="submission" date="2015-01" db="EMBL/GenBank/DDBJ databases">
        <title>Comparative genomics of the lactic acid bacteria isolated from the honey bee gut.</title>
        <authorList>
            <person name="Ellegaard K.M."/>
            <person name="Tamarit D."/>
            <person name="Javelind E."/>
            <person name="Olofsson T."/>
            <person name="Andersson S.G."/>
            <person name="Vasquez A."/>
        </authorList>
    </citation>
    <scope>NUCLEOTIDE SEQUENCE [LARGE SCALE GENOMIC DNA]</scope>
    <source>
        <strain evidence="13 14">Bin4</strain>
    </source>
</reference>
<dbReference type="AlphaFoldDB" id="A0A0F4LSH5"/>
<keyword evidence="14" id="KW-1185">Reference proteome</keyword>
<evidence type="ECO:0000256" key="7">
    <source>
        <dbReference type="ARBA" id="ARBA00022857"/>
    </source>
</evidence>
<dbReference type="EC" id="5.3.3.2" evidence="11"/>
<dbReference type="InterPro" id="IPR013785">
    <property type="entry name" value="Aldolase_TIM"/>
</dbReference>
<dbReference type="RefSeq" id="WP_046316402.1">
    <property type="nucleotide sequence ID" value="NZ_JBHSZT010000001.1"/>
</dbReference>
<comment type="subcellular location">
    <subcellularLocation>
        <location evidence="11">Cytoplasm</location>
    </subcellularLocation>
</comment>
<dbReference type="HOGENOM" id="CLU_065515_0_0_9"/>
<comment type="function">
    <text evidence="11">Involved in the biosynthesis of isoprenoids. Catalyzes the 1,3-allylic rearrangement of the homoallylic substrate isopentenyl (IPP) to its allylic isomer, dimethylallyl diphosphate (DMAPP).</text>
</comment>
<evidence type="ECO:0000259" key="12">
    <source>
        <dbReference type="Pfam" id="PF01070"/>
    </source>
</evidence>
<comment type="caution">
    <text evidence="11">Lacks conserved residue(s) required for the propagation of feature annotation.</text>
</comment>
<dbReference type="PIRSF" id="PIRSF003314">
    <property type="entry name" value="IPP_isomerase"/>
    <property type="match status" value="1"/>
</dbReference>
<dbReference type="GO" id="GO:0070402">
    <property type="term" value="F:NADPH binding"/>
    <property type="evidence" value="ECO:0007669"/>
    <property type="project" value="UniProtKB-UniRule"/>
</dbReference>
<dbReference type="PATRIC" id="fig|1218492.5.peg.952"/>
<dbReference type="GO" id="GO:0008299">
    <property type="term" value="P:isoprenoid biosynthetic process"/>
    <property type="evidence" value="ECO:0007669"/>
    <property type="project" value="UniProtKB-UniRule"/>
</dbReference>
<evidence type="ECO:0000256" key="10">
    <source>
        <dbReference type="ARBA" id="ARBA00025810"/>
    </source>
</evidence>
<dbReference type="NCBIfam" id="TIGR02151">
    <property type="entry name" value="IPP_isom_2"/>
    <property type="match status" value="1"/>
</dbReference>
<dbReference type="GO" id="GO:0005737">
    <property type="term" value="C:cytoplasm"/>
    <property type="evidence" value="ECO:0007669"/>
    <property type="project" value="UniProtKB-SubCell"/>
</dbReference>
<keyword evidence="4 11" id="KW-0288">FMN</keyword>
<keyword evidence="8 11" id="KW-0414">Isoprene biosynthesis</keyword>
<keyword evidence="5 11" id="KW-0479">Metal-binding</keyword>
<evidence type="ECO:0000256" key="9">
    <source>
        <dbReference type="ARBA" id="ARBA00023235"/>
    </source>
</evidence>
<keyword evidence="9 11" id="KW-0413">Isomerase</keyword>
<feature type="binding site" evidence="11">
    <location>
        <begin position="286"/>
        <end position="287"/>
    </location>
    <ligand>
        <name>FMN</name>
        <dbReference type="ChEBI" id="CHEBI:58210"/>
    </ligand>
</feature>
<evidence type="ECO:0000256" key="6">
    <source>
        <dbReference type="ARBA" id="ARBA00022842"/>
    </source>
</evidence>
<feature type="binding site" evidence="11">
    <location>
        <position position="128"/>
    </location>
    <ligand>
        <name>FMN</name>
        <dbReference type="ChEBI" id="CHEBI:58210"/>
    </ligand>
</feature>
<feature type="binding site" evidence="11">
    <location>
        <begin position="265"/>
        <end position="267"/>
    </location>
    <ligand>
        <name>FMN</name>
        <dbReference type="ChEBI" id="CHEBI:58210"/>
    </ligand>
</feature>
<keyword evidence="2 11" id="KW-0963">Cytoplasm</keyword>
<comment type="cofactor">
    <cofactor evidence="11">
        <name>NADPH</name>
        <dbReference type="ChEBI" id="CHEBI:57783"/>
    </cofactor>
</comment>
<dbReference type="PANTHER" id="PTHR43665">
    <property type="entry name" value="ISOPENTENYL-DIPHOSPHATE DELTA-ISOMERASE"/>
    <property type="match status" value="1"/>
</dbReference>
<evidence type="ECO:0000256" key="5">
    <source>
        <dbReference type="ARBA" id="ARBA00022723"/>
    </source>
</evidence>
<feature type="binding site" evidence="11">
    <location>
        <begin position="66"/>
        <end position="68"/>
    </location>
    <ligand>
        <name>FMN</name>
        <dbReference type="ChEBI" id="CHEBI:58210"/>
    </ligand>
</feature>
<feature type="binding site" evidence="11">
    <location>
        <position position="159"/>
    </location>
    <ligand>
        <name>Mg(2+)</name>
        <dbReference type="ChEBI" id="CHEBI:18420"/>
    </ligand>
</feature>
<feature type="binding site" evidence="11">
    <location>
        <position position="158"/>
    </location>
    <ligand>
        <name>substrate</name>
    </ligand>
</feature>
<comment type="catalytic activity">
    <reaction evidence="11">
        <text>isopentenyl diphosphate = dimethylallyl diphosphate</text>
        <dbReference type="Rhea" id="RHEA:23284"/>
        <dbReference type="ChEBI" id="CHEBI:57623"/>
        <dbReference type="ChEBI" id="CHEBI:128769"/>
        <dbReference type="EC" id="5.3.3.2"/>
    </reaction>
</comment>
<gene>
    <name evidence="11 13" type="primary">fni</name>
    <name evidence="13" type="ORF">JG30_08140</name>
</gene>
<feature type="binding site" evidence="11">
    <location>
        <position position="96"/>
    </location>
    <ligand>
        <name>FMN</name>
        <dbReference type="ChEBI" id="CHEBI:58210"/>
    </ligand>
</feature>
<comment type="similarity">
    <text evidence="11">Belongs to the IPP isomerase type 2 family.</text>
</comment>
<evidence type="ECO:0000256" key="1">
    <source>
        <dbReference type="ARBA" id="ARBA00001917"/>
    </source>
</evidence>
<accession>A0A0F4LSH5</accession>
<comment type="caution">
    <text evidence="13">The sequence shown here is derived from an EMBL/GenBank/DDBJ whole genome shotgun (WGS) entry which is preliminary data.</text>
</comment>
<dbReference type="GO" id="GO:0000287">
    <property type="term" value="F:magnesium ion binding"/>
    <property type="evidence" value="ECO:0007669"/>
    <property type="project" value="UniProtKB-UniRule"/>
</dbReference>
<evidence type="ECO:0000256" key="8">
    <source>
        <dbReference type="ARBA" id="ARBA00023229"/>
    </source>
</evidence>
<feature type="domain" description="FMN-dependent dehydrogenase" evidence="12">
    <location>
        <begin position="151"/>
        <end position="329"/>
    </location>
</feature>
<evidence type="ECO:0000256" key="11">
    <source>
        <dbReference type="HAMAP-Rule" id="MF_00354"/>
    </source>
</evidence>
<sequence>MPKQPIDLQRKLEHLFLAEKFYQTTNPTFEELKLLPPALPETTIDQVQLTTTFCNQTLPTPLYINAMTGGCAQVTAINQKLARVAAALHLPLAVGSMSNYLKYAGISGVSESYEIVRQTNPHGFILANVSAHVSATDAQKCVDLIQAQALQIHVNAAQEMVMSEGNRGFVWQENIRKIVQQVSVPVVVKEVGCGMTQKDVWHLEQLGVQNIDLAGRGGTNFVQIENERNHQQDYSFLQNWGLTTLESLVNVVPKQHSATIWASGGIRSPLDAVKCLVLGASAVGLAAPVLHQLNHHSVEHTIQYFHTWLQQLRELVALLGCQSIQDLTQVSYRLSPHLAQYQTQN</sequence>
<dbReference type="EMBL" id="JXJQ01000008">
    <property type="protein sequence ID" value="KJY61762.1"/>
    <property type="molecule type" value="Genomic_DNA"/>
</dbReference>
<evidence type="ECO:0000256" key="3">
    <source>
        <dbReference type="ARBA" id="ARBA00022630"/>
    </source>
</evidence>
<keyword evidence="6 11" id="KW-0460">Magnesium</keyword>
<evidence type="ECO:0000313" key="13">
    <source>
        <dbReference type="EMBL" id="KJY61762.1"/>
    </source>
</evidence>
<dbReference type="InterPro" id="IPR011179">
    <property type="entry name" value="IPdP_isomerase"/>
</dbReference>
<feature type="binding site" evidence="11">
    <location>
        <position position="189"/>
    </location>
    <ligand>
        <name>FMN</name>
        <dbReference type="ChEBI" id="CHEBI:58210"/>
    </ligand>
</feature>
<name>A0A0F4LSH5_9LACO</name>
<dbReference type="GO" id="GO:0004452">
    <property type="term" value="F:isopentenyl-diphosphate delta-isomerase activity"/>
    <property type="evidence" value="ECO:0007669"/>
    <property type="project" value="UniProtKB-UniRule"/>
</dbReference>
<evidence type="ECO:0000256" key="4">
    <source>
        <dbReference type="ARBA" id="ARBA00022643"/>
    </source>
</evidence>
<dbReference type="GO" id="GO:0016491">
    <property type="term" value="F:oxidoreductase activity"/>
    <property type="evidence" value="ECO:0007669"/>
    <property type="project" value="InterPro"/>
</dbReference>
<organism evidence="13 14">
    <name type="scientific">Bombilactobacillus mellifer</name>
    <dbReference type="NCBI Taxonomy" id="1218492"/>
    <lineage>
        <taxon>Bacteria</taxon>
        <taxon>Bacillati</taxon>
        <taxon>Bacillota</taxon>
        <taxon>Bacilli</taxon>
        <taxon>Lactobacillales</taxon>
        <taxon>Lactobacillaceae</taxon>
        <taxon>Bombilactobacillus</taxon>
    </lineage>
</organism>
<comment type="cofactor">
    <cofactor evidence="1 11">
        <name>FMN</name>
        <dbReference type="ChEBI" id="CHEBI:58210"/>
    </cofactor>
</comment>
<feature type="binding site" evidence="11">
    <location>
        <position position="219"/>
    </location>
    <ligand>
        <name>FMN</name>
        <dbReference type="ChEBI" id="CHEBI:58210"/>
    </ligand>
</feature>
<comment type="subunit">
    <text evidence="10 11">Homooctamer. Dimer of tetramers.</text>
</comment>
<dbReference type="InterPro" id="IPR000262">
    <property type="entry name" value="FMN-dep_DH"/>
</dbReference>
<dbReference type="Pfam" id="PF01070">
    <property type="entry name" value="FMN_dh"/>
    <property type="match status" value="1"/>
</dbReference>
<keyword evidence="3 11" id="KW-0285">Flavoprotein</keyword>
<comment type="cofactor">
    <cofactor evidence="11">
        <name>Mg(2+)</name>
        <dbReference type="ChEBI" id="CHEBI:18420"/>
    </cofactor>
</comment>
<dbReference type="HAMAP" id="MF_00354">
    <property type="entry name" value="Idi_2"/>
    <property type="match status" value="1"/>
</dbReference>
<dbReference type="STRING" id="1218492.JG30_08140"/>
<evidence type="ECO:0000256" key="2">
    <source>
        <dbReference type="ARBA" id="ARBA00022490"/>
    </source>
</evidence>
<feature type="binding site" evidence="11">
    <location>
        <begin position="10"/>
        <end position="11"/>
    </location>
    <ligand>
        <name>substrate</name>
    </ligand>
</feature>
<dbReference type="Gene3D" id="3.20.20.70">
    <property type="entry name" value="Aldolase class I"/>
    <property type="match status" value="1"/>
</dbReference>
<keyword evidence="7 11" id="KW-0521">NADP</keyword>
<dbReference type="PANTHER" id="PTHR43665:SF1">
    <property type="entry name" value="ISOPENTENYL-DIPHOSPHATE DELTA-ISOMERASE"/>
    <property type="match status" value="1"/>
</dbReference>
<dbReference type="OrthoDB" id="9795032at2"/>
<protein>
    <recommendedName>
        <fullName evidence="11">Isopentenyl-diphosphate delta-isomerase</fullName>
        <shortName evidence="11">IPP isomerase</shortName>
        <ecNumber evidence="11">5.3.3.2</ecNumber>
    </recommendedName>
    <alternativeName>
        <fullName evidence="11">Isopentenyl diphosphate:dimethylallyl diphosphate isomerase</fullName>
    </alternativeName>
    <alternativeName>
        <fullName evidence="11">Isopentenyl pyrophosphate isomerase</fullName>
    </alternativeName>
    <alternativeName>
        <fullName evidence="11">Type 2 isopentenyl diphosphate isomerase</fullName>
        <shortName evidence="11">IDI-2</shortName>
    </alternativeName>
</protein>